<dbReference type="InterPro" id="IPR000719">
    <property type="entry name" value="Prot_kinase_dom"/>
</dbReference>
<dbReference type="Proteomes" id="UP000018087">
    <property type="component" value="Unassembled WGS sequence"/>
</dbReference>
<evidence type="ECO:0000256" key="1">
    <source>
        <dbReference type="ARBA" id="ARBA00008874"/>
    </source>
</evidence>
<name>U7PUU5_SPOS1</name>
<keyword evidence="6 13" id="KW-0418">Kinase</keyword>
<dbReference type="PROSITE" id="PS50011">
    <property type="entry name" value="PROTEIN_KINASE_DOM"/>
    <property type="match status" value="1"/>
</dbReference>
<feature type="region of interest" description="Disordered" evidence="11">
    <location>
        <begin position="391"/>
        <end position="427"/>
    </location>
</feature>
<feature type="region of interest" description="Disordered" evidence="11">
    <location>
        <begin position="570"/>
        <end position="594"/>
    </location>
</feature>
<accession>U7PUU5</accession>
<evidence type="ECO:0000313" key="13">
    <source>
        <dbReference type="EMBL" id="ERS98509.1"/>
    </source>
</evidence>
<dbReference type="GO" id="GO:0005524">
    <property type="term" value="F:ATP binding"/>
    <property type="evidence" value="ECO:0007669"/>
    <property type="project" value="UniProtKB-UniRule"/>
</dbReference>
<evidence type="ECO:0000256" key="6">
    <source>
        <dbReference type="ARBA" id="ARBA00022777"/>
    </source>
</evidence>
<feature type="compositionally biased region" description="Pro residues" evidence="11">
    <location>
        <begin position="451"/>
        <end position="471"/>
    </location>
</feature>
<feature type="domain" description="Protein kinase" evidence="12">
    <location>
        <begin position="45"/>
        <end position="355"/>
    </location>
</feature>
<evidence type="ECO:0000256" key="9">
    <source>
        <dbReference type="ARBA" id="ARBA00048679"/>
    </source>
</evidence>
<dbReference type="InterPro" id="IPR050629">
    <property type="entry name" value="STE20/SPS1-PAK"/>
</dbReference>
<dbReference type="PANTHER" id="PTHR48012">
    <property type="entry name" value="STERILE20-LIKE KINASE, ISOFORM B-RELATED"/>
    <property type="match status" value="1"/>
</dbReference>
<comment type="catalytic activity">
    <reaction evidence="8">
        <text>L-threonyl-[protein] + ATP = O-phospho-L-threonyl-[protein] + ADP + H(+)</text>
        <dbReference type="Rhea" id="RHEA:46608"/>
        <dbReference type="Rhea" id="RHEA-COMP:11060"/>
        <dbReference type="Rhea" id="RHEA-COMP:11605"/>
        <dbReference type="ChEBI" id="CHEBI:15378"/>
        <dbReference type="ChEBI" id="CHEBI:30013"/>
        <dbReference type="ChEBI" id="CHEBI:30616"/>
        <dbReference type="ChEBI" id="CHEBI:61977"/>
        <dbReference type="ChEBI" id="CHEBI:456216"/>
        <dbReference type="EC" id="2.7.11.1"/>
    </reaction>
</comment>
<keyword evidence="14" id="KW-1185">Reference proteome</keyword>
<evidence type="ECO:0000256" key="4">
    <source>
        <dbReference type="ARBA" id="ARBA00022679"/>
    </source>
</evidence>
<dbReference type="PROSITE" id="PS00108">
    <property type="entry name" value="PROTEIN_KINASE_ST"/>
    <property type="match status" value="1"/>
</dbReference>
<dbReference type="InterPro" id="IPR011009">
    <property type="entry name" value="Kinase-like_dom_sf"/>
</dbReference>
<dbReference type="InterPro" id="IPR008271">
    <property type="entry name" value="Ser/Thr_kinase_AS"/>
</dbReference>
<evidence type="ECO:0000256" key="8">
    <source>
        <dbReference type="ARBA" id="ARBA00047899"/>
    </source>
</evidence>
<dbReference type="GO" id="GO:0005737">
    <property type="term" value="C:cytoplasm"/>
    <property type="evidence" value="ECO:0007669"/>
    <property type="project" value="TreeGrafter"/>
</dbReference>
<evidence type="ECO:0000256" key="5">
    <source>
        <dbReference type="ARBA" id="ARBA00022741"/>
    </source>
</evidence>
<keyword evidence="4" id="KW-0808">Transferase</keyword>
<dbReference type="EC" id="2.7.11.1" evidence="2"/>
<dbReference type="AlphaFoldDB" id="U7PUU5"/>
<feature type="region of interest" description="Disordered" evidence="11">
    <location>
        <begin position="447"/>
        <end position="479"/>
    </location>
</feature>
<comment type="similarity">
    <text evidence="1">Belongs to the protein kinase superfamily. STE Ser/Thr protein kinase family. STE20 subfamily.</text>
</comment>
<dbReference type="PANTHER" id="PTHR48012:SF10">
    <property type="entry name" value="FI20177P1"/>
    <property type="match status" value="1"/>
</dbReference>
<evidence type="ECO:0000313" key="14">
    <source>
        <dbReference type="Proteomes" id="UP000018087"/>
    </source>
</evidence>
<dbReference type="EMBL" id="KI440846">
    <property type="protein sequence ID" value="ERS98509.1"/>
    <property type="molecule type" value="Genomic_DNA"/>
</dbReference>
<protein>
    <recommendedName>
        <fullName evidence="2">non-specific serine/threonine protein kinase</fullName>
        <ecNumber evidence="2">2.7.11.1</ecNumber>
    </recommendedName>
</protein>
<evidence type="ECO:0000256" key="11">
    <source>
        <dbReference type="SAM" id="MobiDB-lite"/>
    </source>
</evidence>
<evidence type="ECO:0000256" key="2">
    <source>
        <dbReference type="ARBA" id="ARBA00012513"/>
    </source>
</evidence>
<dbReference type="GO" id="GO:0004674">
    <property type="term" value="F:protein serine/threonine kinase activity"/>
    <property type="evidence" value="ECO:0007669"/>
    <property type="project" value="UniProtKB-KW"/>
</dbReference>
<gene>
    <name evidence="13" type="ORF">HMPREF1624_05293</name>
</gene>
<organism evidence="13 14">
    <name type="scientific">Sporothrix schenckii (strain ATCC 58251 / de Perez 2211183)</name>
    <name type="common">Rose-picker's disease fungus</name>
    <dbReference type="NCBI Taxonomy" id="1391915"/>
    <lineage>
        <taxon>Eukaryota</taxon>
        <taxon>Fungi</taxon>
        <taxon>Dikarya</taxon>
        <taxon>Ascomycota</taxon>
        <taxon>Pezizomycotina</taxon>
        <taxon>Sordariomycetes</taxon>
        <taxon>Sordariomycetidae</taxon>
        <taxon>Ophiostomatales</taxon>
        <taxon>Ophiostomataceae</taxon>
        <taxon>Sporothrix</taxon>
    </lineage>
</organism>
<evidence type="ECO:0000259" key="12">
    <source>
        <dbReference type="PROSITE" id="PS50011"/>
    </source>
</evidence>
<feature type="region of interest" description="Disordered" evidence="11">
    <location>
        <begin position="509"/>
        <end position="554"/>
    </location>
</feature>
<dbReference type="SMART" id="SM00220">
    <property type="entry name" value="S_TKc"/>
    <property type="match status" value="1"/>
</dbReference>
<keyword evidence="7 10" id="KW-0067">ATP-binding</keyword>
<sequence length="761" mass="81857">MDLRRSLAVPALPSQTRDKAIDEARRTQAAVVRDCTAAGRDPPPYVLTELIGKGTFGRVFQATSAKTDGVVAVKIISIEEGDAAAADDSGGASDININAPGQTAQTLRAGPTAVVDTFGDVLKEIRTLQLLGTSGARNINTVLDSLLVGPTVWMVTEYCGGGSVATLMRPTGHLPEKWIVPILREVAEALYWVHSQGIIHRDIKCANVLVADLSGSETRGEADTPSRVQLCDFGVAGFVETAVDKRRTVTGTLHWMAPELFRADVQYGTEVDIWAFGSMAYEVATGLPPNATRTLAGAGGGNFDLSTFGSYLEQNCPRLVGNQYSDGLKELVAACMVHDPTQRPPIGQVQQMRYIAGTAVSHPTTSLSALLSAYRLWQARGGGRVSLFSAGGAKGVADSSPTSSLPAWDFGDDEDEDDDDDDDGDAFSLDYEANTLAVYEAYGISLDKSPSLPPTPKPLPPLPQMPPPELPPQSRLRRWPPQLGRALPQVPLQGVFDPNTLTSYRDKARATYGRRPPPALVLDSKPLPPSTGRVSDLPLRSYSNEPGREPDRESLIDLDLSIVAEDTSRTDTTAVDMSDQDTIRPSGRGAGTNRTSLNAMRHRTQDWTFPVASTSPIKGPVQMAGMKSRVERHTTTNEGNQINRVSTDSLIDLYDATGNGSDGEYVDDEAPFEFDTPATLSTLDEKTFDRGDAAPRSLPPVPMVPTSRVLQGVAGRDEARSELLRMLSSLGDHLHLATHTLESLPVRDASRLRQAAPVFQP</sequence>
<dbReference type="SUPFAM" id="SSF56112">
    <property type="entry name" value="Protein kinase-like (PK-like)"/>
    <property type="match status" value="1"/>
</dbReference>
<dbReference type="HOGENOM" id="CLU_007561_0_1_1"/>
<comment type="catalytic activity">
    <reaction evidence="9">
        <text>L-seryl-[protein] + ATP = O-phospho-L-seryl-[protein] + ADP + H(+)</text>
        <dbReference type="Rhea" id="RHEA:17989"/>
        <dbReference type="Rhea" id="RHEA-COMP:9863"/>
        <dbReference type="Rhea" id="RHEA-COMP:11604"/>
        <dbReference type="ChEBI" id="CHEBI:15378"/>
        <dbReference type="ChEBI" id="CHEBI:29999"/>
        <dbReference type="ChEBI" id="CHEBI:30616"/>
        <dbReference type="ChEBI" id="CHEBI:83421"/>
        <dbReference type="ChEBI" id="CHEBI:456216"/>
        <dbReference type="EC" id="2.7.11.1"/>
    </reaction>
</comment>
<evidence type="ECO:0000256" key="3">
    <source>
        <dbReference type="ARBA" id="ARBA00022527"/>
    </source>
</evidence>
<keyword evidence="5 10" id="KW-0547">Nucleotide-binding</keyword>
<dbReference type="PROSITE" id="PS00107">
    <property type="entry name" value="PROTEIN_KINASE_ATP"/>
    <property type="match status" value="1"/>
</dbReference>
<keyword evidence="3" id="KW-0723">Serine/threonine-protein kinase</keyword>
<dbReference type="Gene3D" id="1.10.510.10">
    <property type="entry name" value="Transferase(Phosphotransferase) domain 1"/>
    <property type="match status" value="1"/>
</dbReference>
<dbReference type="eggNOG" id="KOG0201">
    <property type="taxonomic scope" value="Eukaryota"/>
</dbReference>
<feature type="binding site" evidence="10">
    <location>
        <position position="74"/>
    </location>
    <ligand>
        <name>ATP</name>
        <dbReference type="ChEBI" id="CHEBI:30616"/>
    </ligand>
</feature>
<dbReference type="STRING" id="1391915.U7PUU5"/>
<evidence type="ECO:0000256" key="7">
    <source>
        <dbReference type="ARBA" id="ARBA00022840"/>
    </source>
</evidence>
<feature type="compositionally biased region" description="Acidic residues" evidence="11">
    <location>
        <begin position="410"/>
        <end position="425"/>
    </location>
</feature>
<dbReference type="InterPro" id="IPR017441">
    <property type="entry name" value="Protein_kinase_ATP_BS"/>
</dbReference>
<dbReference type="OrthoDB" id="248923at2759"/>
<proteinExistence type="inferred from homology"/>
<reference evidence="14" key="1">
    <citation type="journal article" date="2014" name="Genome Announc.">
        <title>Genome sequence of the pathogenic fungus Sporothrix schenckii (ATCC 58251).</title>
        <authorList>
            <person name="Cuomo C.A."/>
            <person name="Rodriguez-Del Valle N."/>
            <person name="Perez-Sanchez L."/>
            <person name="Abouelleil A."/>
            <person name="Goldberg J."/>
            <person name="Young S."/>
            <person name="Zeng Q."/>
            <person name="Birren B.W."/>
        </authorList>
    </citation>
    <scope>NUCLEOTIDE SEQUENCE [LARGE SCALE GENOMIC DNA]</scope>
    <source>
        <strain evidence="14">ATCC 58251 / de Perez 2211183</strain>
    </source>
</reference>
<evidence type="ECO:0000256" key="10">
    <source>
        <dbReference type="PROSITE-ProRule" id="PRU10141"/>
    </source>
</evidence>
<dbReference type="Gene3D" id="3.30.200.20">
    <property type="entry name" value="Phosphorylase Kinase, domain 1"/>
    <property type="match status" value="1"/>
</dbReference>
<dbReference type="Pfam" id="PF00069">
    <property type="entry name" value="Pkinase"/>
    <property type="match status" value="1"/>
</dbReference>